<reference evidence="7" key="1">
    <citation type="submission" date="2023-06" db="EMBL/GenBank/DDBJ databases">
        <title>Genome-scale phylogeny and comparative genomics of the fungal order Sordariales.</title>
        <authorList>
            <consortium name="Lawrence Berkeley National Laboratory"/>
            <person name="Hensen N."/>
            <person name="Bonometti L."/>
            <person name="Westerberg I."/>
            <person name="Brannstrom I.O."/>
            <person name="Guillou S."/>
            <person name="Cros-Aarteil S."/>
            <person name="Calhoun S."/>
            <person name="Haridas S."/>
            <person name="Kuo A."/>
            <person name="Mondo S."/>
            <person name="Pangilinan J."/>
            <person name="Riley R."/>
            <person name="Labutti K."/>
            <person name="Andreopoulos B."/>
            <person name="Lipzen A."/>
            <person name="Chen C."/>
            <person name="Yanf M."/>
            <person name="Daum C."/>
            <person name="Ng V."/>
            <person name="Clum A."/>
            <person name="Steindorff A."/>
            <person name="Ohm R."/>
            <person name="Martin F."/>
            <person name="Silar P."/>
            <person name="Natvig D."/>
            <person name="Lalanne C."/>
            <person name="Gautier V."/>
            <person name="Ament-Velasquez S.L."/>
            <person name="Kruys A."/>
            <person name="Hutchinson M.I."/>
            <person name="Powell A.J."/>
            <person name="Barry K."/>
            <person name="Miller A.N."/>
            <person name="Grigoriev I.V."/>
            <person name="Debuchy R."/>
            <person name="Gladieux P."/>
            <person name="Thoren M.H."/>
            <person name="Johannesson H."/>
        </authorList>
    </citation>
    <scope>NUCLEOTIDE SEQUENCE</scope>
    <source>
        <strain evidence="7">SMH4607-1</strain>
    </source>
</reference>
<evidence type="ECO:0000259" key="6">
    <source>
        <dbReference type="PROSITE" id="PS50305"/>
    </source>
</evidence>
<dbReference type="Gene3D" id="3.40.50.1220">
    <property type="entry name" value="TPP-binding domain"/>
    <property type="match status" value="1"/>
</dbReference>
<comment type="caution">
    <text evidence="7">The sequence shown here is derived from an EMBL/GenBank/DDBJ whole genome shotgun (WGS) entry which is preliminary data.</text>
</comment>
<dbReference type="GO" id="GO:0070403">
    <property type="term" value="F:NAD+ binding"/>
    <property type="evidence" value="ECO:0007669"/>
    <property type="project" value="InterPro"/>
</dbReference>
<dbReference type="EMBL" id="JAUKUA010000008">
    <property type="protein sequence ID" value="KAK0702682.1"/>
    <property type="molecule type" value="Genomic_DNA"/>
</dbReference>
<keyword evidence="4" id="KW-0862">Zinc</keyword>
<dbReference type="InterPro" id="IPR029035">
    <property type="entry name" value="DHS-like_NAD/FAD-binding_dom"/>
</dbReference>
<keyword evidence="3" id="KW-0520">NAD</keyword>
<dbReference type="GO" id="GO:0017136">
    <property type="term" value="F:histone deacetylase activity, NAD-dependent"/>
    <property type="evidence" value="ECO:0007669"/>
    <property type="project" value="TreeGrafter"/>
</dbReference>
<feature type="binding site" evidence="4">
    <location>
        <position position="166"/>
    </location>
    <ligand>
        <name>Zn(2+)</name>
        <dbReference type="ChEBI" id="CHEBI:29105"/>
    </ligand>
</feature>
<name>A0AA40DJ56_9PEZI</name>
<dbReference type="PANTHER" id="PTHR11085">
    <property type="entry name" value="NAD-DEPENDENT PROTEIN DEACYLASE SIRTUIN-5, MITOCHONDRIAL-RELATED"/>
    <property type="match status" value="1"/>
</dbReference>
<feature type="binding site" evidence="4">
    <location>
        <position position="169"/>
    </location>
    <ligand>
        <name>Zn(2+)</name>
        <dbReference type="ChEBI" id="CHEBI:29105"/>
    </ligand>
</feature>
<evidence type="ECO:0000313" key="7">
    <source>
        <dbReference type="EMBL" id="KAK0702682.1"/>
    </source>
</evidence>
<keyword evidence="4" id="KW-0479">Metal-binding</keyword>
<dbReference type="InterPro" id="IPR026590">
    <property type="entry name" value="Ssirtuin_cat_dom"/>
</dbReference>
<proteinExistence type="inferred from homology"/>
<keyword evidence="2" id="KW-0808">Transferase</keyword>
<protein>
    <submittedName>
        <fullName evidence="7">DHS-like NAD/FAD-binding domain-containing protein</fullName>
    </submittedName>
</protein>
<evidence type="ECO:0000256" key="1">
    <source>
        <dbReference type="ARBA" id="ARBA00006924"/>
    </source>
</evidence>
<comment type="similarity">
    <text evidence="1">Belongs to the sirtuin family. Class I subfamily.</text>
</comment>
<organism evidence="7 8">
    <name type="scientific">Lasiosphaeris hirsuta</name>
    <dbReference type="NCBI Taxonomy" id="260670"/>
    <lineage>
        <taxon>Eukaryota</taxon>
        <taxon>Fungi</taxon>
        <taxon>Dikarya</taxon>
        <taxon>Ascomycota</taxon>
        <taxon>Pezizomycotina</taxon>
        <taxon>Sordariomycetes</taxon>
        <taxon>Sordariomycetidae</taxon>
        <taxon>Sordariales</taxon>
        <taxon>Lasiosphaeriaceae</taxon>
        <taxon>Lasiosphaeris</taxon>
    </lineage>
</organism>
<feature type="active site" description="Proton acceptor" evidence="4">
    <location>
        <position position="158"/>
    </location>
</feature>
<feature type="binding site" evidence="4">
    <location>
        <position position="192"/>
    </location>
    <ligand>
        <name>Zn(2+)</name>
        <dbReference type="ChEBI" id="CHEBI:29105"/>
    </ligand>
</feature>
<dbReference type="AlphaFoldDB" id="A0AA40DJ56"/>
<evidence type="ECO:0000313" key="8">
    <source>
        <dbReference type="Proteomes" id="UP001172102"/>
    </source>
</evidence>
<dbReference type="PROSITE" id="PS50305">
    <property type="entry name" value="SIRTUIN"/>
    <property type="match status" value="1"/>
</dbReference>
<feature type="region of interest" description="Disordered" evidence="5">
    <location>
        <begin position="338"/>
        <end position="359"/>
    </location>
</feature>
<feature type="domain" description="Deacetylase sirtuin-type" evidence="6">
    <location>
        <begin position="7"/>
        <end position="331"/>
    </location>
</feature>
<dbReference type="InterPro" id="IPR003000">
    <property type="entry name" value="Sirtuin"/>
</dbReference>
<dbReference type="SUPFAM" id="SSF52467">
    <property type="entry name" value="DHS-like NAD/FAD-binding domain"/>
    <property type="match status" value="1"/>
</dbReference>
<dbReference type="Proteomes" id="UP001172102">
    <property type="component" value="Unassembled WGS sequence"/>
</dbReference>
<evidence type="ECO:0000256" key="5">
    <source>
        <dbReference type="SAM" id="MobiDB-lite"/>
    </source>
</evidence>
<dbReference type="InterPro" id="IPR050134">
    <property type="entry name" value="NAD-dep_sirtuin_deacylases"/>
</dbReference>
<evidence type="ECO:0000256" key="4">
    <source>
        <dbReference type="PROSITE-ProRule" id="PRU00236"/>
    </source>
</evidence>
<evidence type="ECO:0000256" key="2">
    <source>
        <dbReference type="ARBA" id="ARBA00022679"/>
    </source>
</evidence>
<gene>
    <name evidence="7" type="ORF">B0H67DRAFT_558303</name>
</gene>
<evidence type="ECO:0000256" key="3">
    <source>
        <dbReference type="ARBA" id="ARBA00023027"/>
    </source>
</evidence>
<feature type="binding site" evidence="4">
    <location>
        <position position="195"/>
    </location>
    <ligand>
        <name>Zn(2+)</name>
        <dbReference type="ChEBI" id="CHEBI:29105"/>
    </ligand>
</feature>
<dbReference type="Pfam" id="PF02146">
    <property type="entry name" value="SIR2"/>
    <property type="match status" value="2"/>
</dbReference>
<keyword evidence="8" id="KW-1185">Reference proteome</keyword>
<dbReference type="PANTHER" id="PTHR11085:SF8">
    <property type="entry name" value="NAD-DEPENDENT HISTONE DEACETYLASE HST3"/>
    <property type="match status" value="1"/>
</dbReference>
<sequence length="359" mass="39805">MAVTHVRPDDRLHLQSIASLFGAASKIVTVTGAGISTKAGIPDFRSENGVYSLGHRRLFSSSVLSDPERRPLFYNGITKMRQVVNRASPTRTHRFILSLRDAGKLVRDYTQNIDCLEEKVGLSTDLRKGPGRKHVRGHHRVDYEPRLQERGVECILLHGSLRRLRCSNCFSTCCWDEDGREAKTLAGQEPPCPGCAEISEARTAAGKRATAIGTLRPDIVLYDEQDPWADLISAIARHDLLQRPDVLLIMGTSLATHGVKHLVKDFAKIIHKRAGKVVFVNLTEPARNWEGVIDYWVEWDCDAWVQDLTNRQPALCSGSIPRVLIDLTGNGEHVNTMASRGYDGGKGGSRDNPIDLTLS</sequence>
<dbReference type="GO" id="GO:0005634">
    <property type="term" value="C:nucleus"/>
    <property type="evidence" value="ECO:0007669"/>
    <property type="project" value="TreeGrafter"/>
</dbReference>
<accession>A0AA40DJ56</accession>
<dbReference type="GO" id="GO:0046872">
    <property type="term" value="F:metal ion binding"/>
    <property type="evidence" value="ECO:0007669"/>
    <property type="project" value="UniProtKB-KW"/>
</dbReference>